<organism evidence="1 2">
    <name type="scientific">Paracoccus versutus</name>
    <name type="common">Thiobacillus versutus</name>
    <dbReference type="NCBI Taxonomy" id="34007"/>
    <lineage>
        <taxon>Bacteria</taxon>
        <taxon>Pseudomonadati</taxon>
        <taxon>Pseudomonadota</taxon>
        <taxon>Alphaproteobacteria</taxon>
        <taxon>Rhodobacterales</taxon>
        <taxon>Paracoccaceae</taxon>
        <taxon>Paracoccus</taxon>
    </lineage>
</organism>
<dbReference type="EMBL" id="QTUJ01000002">
    <property type="protein sequence ID" value="REF70410.1"/>
    <property type="molecule type" value="Genomic_DNA"/>
</dbReference>
<sequence length="717" mass="77301">MAMRVPTYERREVVQAQRPVGVAARQSGFGQVAKGLADVGQMFDQWQADVDEADAKAADTRYSDLVRKTLYEDGSGYLYAQGGDALSRRKEAAETLQKSYDDILGGLSPRARDMVQSSLENRRQSALTSVDRHAGGERITYLNGQADARVRSAIDDAVIDPGHIDRSLSIARNEIRETGARNGWSPEQTAAKIAEAEGSIHGGIVARLANVDPRQALDYLNAHRDSMSAGDVARLEGVLLPEAKRRRGREIGRSMAQDAAGGISDGYYASIRAAESGGNDSAKNPNSTATGRYQFTAGTWSQLMRNRPDLGLTENGRLDPAQQERAIRAFTEANAKILVRGGVAITNGTLYAAHFLGAGGALKVLTAGMAESVADIVGPAVVRANEFLRGMSVADFLSWAEKKAGGTQMPMGGFSAPSWSETGARQPRPDPVTQILQMDDPDERAAALQEYQLWTGQMAAQQKAAQDAAQRAGFALIEQGGDIDGLTLDQKLAIGQEGMSSLRTYQAKVRAGEPVNTDSELFVELTREAATDPRSFAARDPLEWRNRLSDTDFKAFVQKQAEITKGETNPSSAVTISTINTITNDLMVAAGIDDKKKAGAKQVAKLQEGLLRWAQQFQAQNGGRMPTHLEIREQANAMLLPVVIDPPGLFNSVNGRAFDMDFDGVTPADIADGTLKIGGERIEPEVIEAFVREFEAALGRAPTPQEVVEGLAWAQAR</sequence>
<gene>
    <name evidence="1" type="ORF">BDD41_3142</name>
</gene>
<dbReference type="Proteomes" id="UP000256941">
    <property type="component" value="Unassembled WGS sequence"/>
</dbReference>
<accession>A0A3D9XIZ9</accession>
<proteinExistence type="predicted"/>
<dbReference type="AlphaFoldDB" id="A0A3D9XIZ9"/>
<name>A0A3D9XIZ9_PARVE</name>
<dbReference type="Gene3D" id="1.10.530.10">
    <property type="match status" value="1"/>
</dbReference>
<evidence type="ECO:0000313" key="1">
    <source>
        <dbReference type="EMBL" id="REF70410.1"/>
    </source>
</evidence>
<comment type="caution">
    <text evidence="1">The sequence shown here is derived from an EMBL/GenBank/DDBJ whole genome shotgun (WGS) entry which is preliminary data.</text>
</comment>
<protein>
    <submittedName>
        <fullName evidence="1">Uncharacterized protein</fullName>
    </submittedName>
</protein>
<evidence type="ECO:0000313" key="2">
    <source>
        <dbReference type="Proteomes" id="UP000256941"/>
    </source>
</evidence>
<reference evidence="1 2" key="1">
    <citation type="submission" date="2018-08" db="EMBL/GenBank/DDBJ databases">
        <title>Genomic Encyclopedia of Archaeal and Bacterial Type Strains, Phase II (KMG-II): from individual species to whole genera.</title>
        <authorList>
            <person name="Goeker M."/>
        </authorList>
    </citation>
    <scope>NUCLEOTIDE SEQUENCE [LARGE SCALE GENOMIC DNA]</scope>
    <source>
        <strain evidence="1 2">DSM 17099</strain>
    </source>
</reference>